<protein>
    <submittedName>
        <fullName evidence="2">Uncharacterized protein</fullName>
    </submittedName>
</protein>
<proteinExistence type="predicted"/>
<evidence type="ECO:0000313" key="2">
    <source>
        <dbReference type="EMBL" id="QBN17456.1"/>
    </source>
</evidence>
<organism evidence="2 3">
    <name type="scientific">Flavobacterium nackdongense</name>
    <dbReference type="NCBI Taxonomy" id="2547394"/>
    <lineage>
        <taxon>Bacteria</taxon>
        <taxon>Pseudomonadati</taxon>
        <taxon>Bacteroidota</taxon>
        <taxon>Flavobacteriia</taxon>
        <taxon>Flavobacteriales</taxon>
        <taxon>Flavobacteriaceae</taxon>
        <taxon>Flavobacterium</taxon>
    </lineage>
</organism>
<sequence length="177" mass="20913">MISIQPFNTYLIMDNPKQYATEIIRFKTQSIVEKGLIVKNKKREEQFILFSEVHKIYILKHKVGWLLKAACIASFVGMLCFESVYFSDELAFLSSTLFFPAIIKLNLFKWYEMHLEHKGGIVYTKQFYLNTKQEHIQFLHRVRNRIFECQMNSISSFSNTYSEDEVIIDCSHFSLIA</sequence>
<keyword evidence="1" id="KW-0472">Membrane</keyword>
<dbReference type="AlphaFoldDB" id="A0A4P6Y5L3"/>
<dbReference type="EMBL" id="CP037933">
    <property type="protein sequence ID" value="QBN17456.1"/>
    <property type="molecule type" value="Genomic_DNA"/>
</dbReference>
<evidence type="ECO:0000313" key="3">
    <source>
        <dbReference type="Proteomes" id="UP000291124"/>
    </source>
</evidence>
<feature type="transmembrane region" description="Helical" evidence="1">
    <location>
        <begin position="65"/>
        <end position="84"/>
    </location>
</feature>
<gene>
    <name evidence="2" type="ORF">E1750_01125</name>
</gene>
<dbReference type="KEGG" id="fnk:E1750_01125"/>
<keyword evidence="1" id="KW-0812">Transmembrane</keyword>
<dbReference type="Proteomes" id="UP000291124">
    <property type="component" value="Chromosome"/>
</dbReference>
<keyword evidence="3" id="KW-1185">Reference proteome</keyword>
<accession>A0A4P6Y5L3</accession>
<feature type="transmembrane region" description="Helical" evidence="1">
    <location>
        <begin position="90"/>
        <end position="108"/>
    </location>
</feature>
<dbReference type="RefSeq" id="WP_133274987.1">
    <property type="nucleotide sequence ID" value="NZ_CP037933.1"/>
</dbReference>
<reference evidence="3" key="1">
    <citation type="submission" date="2019-03" db="EMBL/GenBank/DDBJ databases">
        <title>Flavobacterium sp.</title>
        <authorList>
            <person name="Kim H."/>
        </authorList>
    </citation>
    <scope>NUCLEOTIDE SEQUENCE [LARGE SCALE GENOMIC DNA]</scope>
    <source>
        <strain evidence="3">GS13</strain>
    </source>
</reference>
<keyword evidence="1" id="KW-1133">Transmembrane helix</keyword>
<name>A0A4P6Y5L3_9FLAO</name>
<evidence type="ECO:0000256" key="1">
    <source>
        <dbReference type="SAM" id="Phobius"/>
    </source>
</evidence>